<comment type="subcellular location">
    <subcellularLocation>
        <location evidence="2">Secreted</location>
    </subcellularLocation>
</comment>
<evidence type="ECO:0000256" key="1">
    <source>
        <dbReference type="ARBA" id="ARBA00023239"/>
    </source>
</evidence>
<dbReference type="Pfam" id="PF00544">
    <property type="entry name" value="Pectate_lyase_4"/>
    <property type="match status" value="1"/>
</dbReference>
<keyword evidence="2" id="KW-0964">Secreted</keyword>
<reference evidence="6 7" key="1">
    <citation type="submission" date="2023-08" db="EMBL/GenBank/DDBJ databases">
        <title>Phytohabitans sansha sp. nov., isolated from marine sediment.</title>
        <authorList>
            <person name="Zhao Y."/>
            <person name="Yi K."/>
        </authorList>
    </citation>
    <scope>NUCLEOTIDE SEQUENCE [LARGE SCALE GENOMIC DNA]</scope>
    <source>
        <strain evidence="6 7">ZYX-F-186</strain>
    </source>
</reference>
<dbReference type="InterPro" id="IPR002022">
    <property type="entry name" value="Pec_lyase"/>
</dbReference>
<evidence type="ECO:0000256" key="3">
    <source>
        <dbReference type="SAM" id="MobiDB-lite"/>
    </source>
</evidence>
<feature type="compositionally biased region" description="Pro residues" evidence="3">
    <location>
        <begin position="214"/>
        <end position="249"/>
    </location>
</feature>
<name>A0ABU0ZDT9_9ACTN</name>
<evidence type="ECO:0000256" key="4">
    <source>
        <dbReference type="SAM" id="Phobius"/>
    </source>
</evidence>
<protein>
    <submittedName>
        <fullName evidence="6">Polysaccharide lyase family 1 protein</fullName>
    </submittedName>
</protein>
<feature type="transmembrane region" description="Helical" evidence="4">
    <location>
        <begin position="20"/>
        <end position="45"/>
    </location>
</feature>
<evidence type="ECO:0000256" key="2">
    <source>
        <dbReference type="RuleBase" id="RU361173"/>
    </source>
</evidence>
<evidence type="ECO:0000313" key="7">
    <source>
        <dbReference type="Proteomes" id="UP001230908"/>
    </source>
</evidence>
<comment type="caution">
    <text evidence="6">The sequence shown here is derived from an EMBL/GenBank/DDBJ whole genome shotgun (WGS) entry which is preliminary data.</text>
</comment>
<dbReference type="Gene3D" id="2.60.120.560">
    <property type="entry name" value="Exo-inulinase, domain 1"/>
    <property type="match status" value="1"/>
</dbReference>
<keyword evidence="2" id="KW-0119">Carbohydrate metabolism</keyword>
<accession>A0ABU0ZDT9</accession>
<feature type="region of interest" description="Disordered" evidence="3">
    <location>
        <begin position="210"/>
        <end position="268"/>
    </location>
</feature>
<dbReference type="Proteomes" id="UP001230908">
    <property type="component" value="Unassembled WGS sequence"/>
</dbReference>
<organism evidence="6 7">
    <name type="scientific">Phytohabitans maris</name>
    <dbReference type="NCBI Taxonomy" id="3071409"/>
    <lineage>
        <taxon>Bacteria</taxon>
        <taxon>Bacillati</taxon>
        <taxon>Actinomycetota</taxon>
        <taxon>Actinomycetes</taxon>
        <taxon>Micromonosporales</taxon>
        <taxon>Micromonosporaceae</taxon>
    </lineage>
</organism>
<evidence type="ECO:0000259" key="5">
    <source>
        <dbReference type="SMART" id="SM00656"/>
    </source>
</evidence>
<keyword evidence="1 2" id="KW-0456">Lyase</keyword>
<dbReference type="InterPro" id="IPR045032">
    <property type="entry name" value="PEL"/>
</dbReference>
<dbReference type="EMBL" id="JAVHUY010000004">
    <property type="protein sequence ID" value="MDQ7904117.1"/>
    <property type="molecule type" value="Genomic_DNA"/>
</dbReference>
<evidence type="ECO:0000313" key="6">
    <source>
        <dbReference type="EMBL" id="MDQ7904117.1"/>
    </source>
</evidence>
<dbReference type="RefSeq" id="WP_308711389.1">
    <property type="nucleotide sequence ID" value="NZ_JAVHUY010000004.1"/>
</dbReference>
<dbReference type="SMART" id="SM00656">
    <property type="entry name" value="Amb_all"/>
    <property type="match status" value="1"/>
</dbReference>
<sequence>MQAAQPGPPRRRGTGTRIGLVAGVTAAVTALVFTIGTAASAATLFSDDFADGNASGWSTSGGSWSVSSGAYTQSGSSASAKSLAGSTSWGTVTVSATVRATAFGTATSRGIGIAARVQSSSNFYALVLTPTSVQIRKGATTTLASAPYATATGTSHTLSLSATGGSLVGSVDGAQLVSTSDSSYGTGRAGLVANYAAGAFDNVLVTDVAGPTPTTAPPTSPSTSPPVSPTPTTPPPTTPPPTTTPPPPGGIVGWATQAGGTTGGAGGSTVTVSSWADLRTQAQAAGARTILVNGMLSGSGTIEITADKTIRGVGASSGVSGTTLNIEDMRPANVIIQNLNIRGVPGGDAIQIENATHIWIDHNTLSSTIEDDVDFYDGMIDITHAGDYVTVSWNIVRDHWKTSLIGHSDGNAGEDEGHLRVTYHHNWFDRTFERSPRVRFGETVHVFNNYYTNVDNNTSSYAIASTMDAGVLVEGNVFENVQQACWSASGYAESDPGRLVARDNSLTNSGPCEVNGTVAAIPYGYTAQPSGAVKASVTAGAGAGRV</sequence>
<dbReference type="SUPFAM" id="SSF51126">
    <property type="entry name" value="Pectin lyase-like"/>
    <property type="match status" value="1"/>
</dbReference>
<dbReference type="Gene3D" id="2.160.20.10">
    <property type="entry name" value="Single-stranded right-handed beta-helix, Pectin lyase-like"/>
    <property type="match status" value="1"/>
</dbReference>
<dbReference type="PANTHER" id="PTHR31683:SF18">
    <property type="entry name" value="PECTATE LYASE 21-RELATED"/>
    <property type="match status" value="1"/>
</dbReference>
<keyword evidence="7" id="KW-1185">Reference proteome</keyword>
<keyword evidence="2" id="KW-0624">Polysaccharide degradation</keyword>
<dbReference type="PANTHER" id="PTHR31683">
    <property type="entry name" value="PECTATE LYASE 18-RELATED"/>
    <property type="match status" value="1"/>
</dbReference>
<dbReference type="InterPro" id="IPR011050">
    <property type="entry name" value="Pectin_lyase_fold/virulence"/>
</dbReference>
<keyword evidence="4" id="KW-0472">Membrane</keyword>
<gene>
    <name evidence="6" type="ORF">RB614_06215</name>
</gene>
<dbReference type="InterPro" id="IPR012334">
    <property type="entry name" value="Pectin_lyas_fold"/>
</dbReference>
<keyword evidence="4" id="KW-1133">Transmembrane helix</keyword>
<feature type="domain" description="Pectate lyase" evidence="5">
    <location>
        <begin position="265"/>
        <end position="484"/>
    </location>
</feature>
<keyword evidence="4" id="KW-0812">Transmembrane</keyword>
<dbReference type="GO" id="GO:0016829">
    <property type="term" value="F:lyase activity"/>
    <property type="evidence" value="ECO:0007669"/>
    <property type="project" value="UniProtKB-KW"/>
</dbReference>
<proteinExistence type="inferred from homology"/>
<comment type="similarity">
    <text evidence="2">Belongs to the polysaccharide lyase 1 family.</text>
</comment>